<feature type="compositionally biased region" description="Gly residues" evidence="7">
    <location>
        <begin position="228"/>
        <end position="250"/>
    </location>
</feature>
<dbReference type="InterPro" id="IPR049453">
    <property type="entry name" value="Memb_transporter_dom"/>
</dbReference>
<feature type="transmembrane region" description="Helical" evidence="8">
    <location>
        <begin position="583"/>
        <end position="601"/>
    </location>
</feature>
<evidence type="ECO:0000256" key="5">
    <source>
        <dbReference type="ARBA" id="ARBA00023136"/>
    </source>
</evidence>
<dbReference type="GO" id="GO:0005886">
    <property type="term" value="C:plasma membrane"/>
    <property type="evidence" value="ECO:0007669"/>
    <property type="project" value="UniProtKB-SubCell"/>
</dbReference>
<feature type="region of interest" description="Disordered" evidence="7">
    <location>
        <begin position="316"/>
        <end position="407"/>
    </location>
</feature>
<proteinExistence type="inferred from homology"/>
<evidence type="ECO:0000256" key="3">
    <source>
        <dbReference type="ARBA" id="ARBA00022692"/>
    </source>
</evidence>
<evidence type="ECO:0000256" key="2">
    <source>
        <dbReference type="ARBA" id="ARBA00022475"/>
    </source>
</evidence>
<comment type="subcellular location">
    <subcellularLocation>
        <location evidence="1">Cell membrane</location>
        <topology evidence="1">Multi-pass membrane protein</topology>
    </subcellularLocation>
</comment>
<sequence length="753" mass="75955">MGQPVLDRLRLLDPGRVRLWTALRTVLAALAALLATAALCSAADLPGGIVVIATVVAVMMSRTLHETSLAHRLSALLYVPAIGLLAGYVGRFMLHHTWWGAAMYVAAVGASRYLLRFGGTVRRLGRLALTPLIAVMVVPIPPSAAEAAGPVWGAVAAAVAVCCVLLSQTALPTRPTREAAAAARDLIRAAHHARTTPPGKPIGSRRGIAFPPGTRGLALLPGARRGRGGLLPGASGGGGDFAPGTAGGPDAGLPGAPGAVPAPLLRPGTAGARRALHRAALTVEDRLDAALLPPAAPLAALSAAVLRAEVLASASPDLPEQAPPSPGPGSAAPGLAAGQVPSAAEGGGSGTVKARVRTDAGGGASGSAVEQPAAHAGGGAAATAVEQAPADAGGGASGSPIAGAPAGGGGDALGPALGEVEAAAAVVRRIPARARPAAEPPRAAARKGGVQPHTRLSAQLTAAMALAFAVGHLLFPHRWTWTVITAFVVCSAARARGDVVHRSGLRVAGAFTGAVTGTLVAHVVAGTAPAAVAVIFCYLFLGLWLRDVSYALWAFCVTSLLAVLYSLNGEHGTAALLLQRPEGILAGSACGILAAYFVLPLRTETVMRGRAARALQVLQDLLTAAREPHPETAALRRLARSLDRASRDLGDAAASARAHRTLFGRGAPHAADWVDTLAVCVGEARALAATPPRDLAAARPHLVLAARNLGQVRRRLGRRPDAEPPRPPAPASPAHLHRLNTALSDLYGQLPAG</sequence>
<feature type="transmembrane region" description="Helical" evidence="8">
    <location>
        <begin position="21"/>
        <end position="39"/>
    </location>
</feature>
<feature type="compositionally biased region" description="Low complexity" evidence="7">
    <location>
        <begin position="328"/>
        <end position="338"/>
    </location>
</feature>
<dbReference type="PANTHER" id="PTHR30509:SF9">
    <property type="entry name" value="MULTIDRUG RESISTANCE PROTEIN MDTO"/>
    <property type="match status" value="1"/>
</dbReference>
<keyword evidence="2" id="KW-1003">Cell membrane</keyword>
<dbReference type="AlphaFoldDB" id="A0A9W4M955"/>
<evidence type="ECO:0000313" key="10">
    <source>
        <dbReference type="EMBL" id="CAG7638570.1"/>
    </source>
</evidence>
<reference evidence="10" key="1">
    <citation type="submission" date="2021-06" db="EMBL/GenBank/DDBJ databases">
        <authorList>
            <person name="Arsene-Ploetze F."/>
        </authorList>
    </citation>
    <scope>NUCLEOTIDE SEQUENCE</scope>
    <source>
        <strain evidence="10">SBRY1</strain>
    </source>
</reference>
<evidence type="ECO:0000256" key="4">
    <source>
        <dbReference type="ARBA" id="ARBA00022989"/>
    </source>
</evidence>
<feature type="transmembrane region" description="Helical" evidence="8">
    <location>
        <begin position="456"/>
        <end position="475"/>
    </location>
</feature>
<dbReference type="EMBL" id="CAJVAX010000017">
    <property type="protein sequence ID" value="CAG7638570.1"/>
    <property type="molecule type" value="Genomic_DNA"/>
</dbReference>
<protein>
    <submittedName>
        <fullName evidence="10">Fusaric acid resistance protein-like</fullName>
    </submittedName>
</protein>
<dbReference type="RefSeq" id="WP_205047307.1">
    <property type="nucleotide sequence ID" value="NZ_CAJVAX010000017.1"/>
</dbReference>
<keyword evidence="5 8" id="KW-0472">Membrane</keyword>
<evidence type="ECO:0000313" key="11">
    <source>
        <dbReference type="Proteomes" id="UP001153328"/>
    </source>
</evidence>
<gene>
    <name evidence="10" type="ORF">SBRY_30241</name>
</gene>
<keyword evidence="3 8" id="KW-0812">Transmembrane</keyword>
<evidence type="ECO:0000259" key="9">
    <source>
        <dbReference type="Pfam" id="PF13515"/>
    </source>
</evidence>
<feature type="transmembrane region" description="Helical" evidence="8">
    <location>
        <begin position="45"/>
        <end position="61"/>
    </location>
</feature>
<feature type="transmembrane region" description="Helical" evidence="8">
    <location>
        <begin position="96"/>
        <end position="115"/>
    </location>
</feature>
<feature type="transmembrane region" description="Helical" evidence="8">
    <location>
        <begin position="548"/>
        <end position="567"/>
    </location>
</feature>
<evidence type="ECO:0000256" key="8">
    <source>
        <dbReference type="SAM" id="Phobius"/>
    </source>
</evidence>
<feature type="transmembrane region" description="Helical" evidence="8">
    <location>
        <begin position="519"/>
        <end position="541"/>
    </location>
</feature>
<evidence type="ECO:0000256" key="6">
    <source>
        <dbReference type="ARBA" id="ARBA00043993"/>
    </source>
</evidence>
<evidence type="ECO:0000256" key="7">
    <source>
        <dbReference type="SAM" id="MobiDB-lite"/>
    </source>
</evidence>
<dbReference type="Pfam" id="PF13515">
    <property type="entry name" value="FUSC_2"/>
    <property type="match status" value="1"/>
</dbReference>
<accession>A0A9W4M955</accession>
<feature type="domain" description="Integral membrane bound transporter" evidence="9">
    <location>
        <begin position="466"/>
        <end position="593"/>
    </location>
</feature>
<comment type="similarity">
    <text evidence="6">Belongs to the YccS/YhfK family.</text>
</comment>
<dbReference type="PANTHER" id="PTHR30509">
    <property type="entry name" value="P-HYDROXYBENZOIC ACID EFFLUX PUMP SUBUNIT-RELATED"/>
    <property type="match status" value="1"/>
</dbReference>
<feature type="compositionally biased region" description="Low complexity" evidence="7">
    <location>
        <begin position="381"/>
        <end position="391"/>
    </location>
</feature>
<feature type="region of interest" description="Disordered" evidence="7">
    <location>
        <begin position="228"/>
        <end position="258"/>
    </location>
</feature>
<feature type="transmembrane region" description="Helical" evidence="8">
    <location>
        <begin position="73"/>
        <end position="90"/>
    </location>
</feature>
<keyword evidence="11" id="KW-1185">Reference proteome</keyword>
<keyword evidence="4 8" id="KW-1133">Transmembrane helix</keyword>
<comment type="caution">
    <text evidence="10">The sequence shown here is derived from an EMBL/GenBank/DDBJ whole genome shotgun (WGS) entry which is preliminary data.</text>
</comment>
<feature type="transmembrane region" description="Helical" evidence="8">
    <location>
        <begin position="127"/>
        <end position="145"/>
    </location>
</feature>
<dbReference type="Proteomes" id="UP001153328">
    <property type="component" value="Unassembled WGS sequence"/>
</dbReference>
<organism evidence="10 11">
    <name type="scientific">Actinacidiphila bryophytorum</name>
    <dbReference type="NCBI Taxonomy" id="1436133"/>
    <lineage>
        <taxon>Bacteria</taxon>
        <taxon>Bacillati</taxon>
        <taxon>Actinomycetota</taxon>
        <taxon>Actinomycetes</taxon>
        <taxon>Kitasatosporales</taxon>
        <taxon>Streptomycetaceae</taxon>
        <taxon>Actinacidiphila</taxon>
    </lineage>
</organism>
<name>A0A9W4M955_9ACTN</name>
<feature type="transmembrane region" description="Helical" evidence="8">
    <location>
        <begin position="151"/>
        <end position="171"/>
    </location>
</feature>
<evidence type="ECO:0000256" key="1">
    <source>
        <dbReference type="ARBA" id="ARBA00004651"/>
    </source>
</evidence>